<evidence type="ECO:0000313" key="4">
    <source>
        <dbReference type="Proteomes" id="UP000318199"/>
    </source>
</evidence>
<gene>
    <name evidence="3" type="ORF">FN976_01410</name>
</gene>
<keyword evidence="3" id="KW-0378">Hydrolase</keyword>
<dbReference type="PANTHER" id="PTHR21240">
    <property type="entry name" value="2-AMINO-3-CARBOXYLMUCONATE-6-SEMIALDEHYDE DECARBOXYLASE"/>
    <property type="match status" value="1"/>
</dbReference>
<dbReference type="OrthoDB" id="8673173at2"/>
<dbReference type="GO" id="GO:0005737">
    <property type="term" value="C:cytoplasm"/>
    <property type="evidence" value="ECO:0007669"/>
    <property type="project" value="TreeGrafter"/>
</dbReference>
<dbReference type="RefSeq" id="WP_145890240.1">
    <property type="nucleotide sequence ID" value="NZ_VOBQ01000002.1"/>
</dbReference>
<dbReference type="GO" id="GO:0019748">
    <property type="term" value="P:secondary metabolic process"/>
    <property type="evidence" value="ECO:0007669"/>
    <property type="project" value="TreeGrafter"/>
</dbReference>
<feature type="domain" description="Amidohydrolase-related" evidence="2">
    <location>
        <begin position="33"/>
        <end position="359"/>
    </location>
</feature>
<reference evidence="3 4" key="1">
    <citation type="submission" date="2019-07" db="EMBL/GenBank/DDBJ databases">
        <title>Caenimonas sedimenti sp. nov., isolated from activated sludge.</title>
        <authorList>
            <person name="Xu J."/>
        </authorList>
    </citation>
    <scope>NUCLEOTIDE SEQUENCE [LARGE SCALE GENOMIC DNA]</scope>
    <source>
        <strain evidence="3 4">HX-9-20</strain>
    </source>
</reference>
<dbReference type="GO" id="GO:0016831">
    <property type="term" value="F:carboxy-lyase activity"/>
    <property type="evidence" value="ECO:0007669"/>
    <property type="project" value="InterPro"/>
</dbReference>
<proteinExistence type="predicted"/>
<dbReference type="InterPro" id="IPR032466">
    <property type="entry name" value="Metal_Hydrolase"/>
</dbReference>
<dbReference type="InterPro" id="IPR032465">
    <property type="entry name" value="ACMSD"/>
</dbReference>
<keyword evidence="4" id="KW-1185">Reference proteome</keyword>
<dbReference type="Gene3D" id="3.20.20.140">
    <property type="entry name" value="Metal-dependent hydrolases"/>
    <property type="match status" value="1"/>
</dbReference>
<dbReference type="GO" id="GO:0016787">
    <property type="term" value="F:hydrolase activity"/>
    <property type="evidence" value="ECO:0007669"/>
    <property type="project" value="UniProtKB-KW"/>
</dbReference>
<dbReference type="Pfam" id="PF04909">
    <property type="entry name" value="Amidohydro_2"/>
    <property type="match status" value="1"/>
</dbReference>
<comment type="caution">
    <text evidence="3">The sequence shown here is derived from an EMBL/GenBank/DDBJ whole genome shotgun (WGS) entry which is preliminary data.</text>
</comment>
<dbReference type="Proteomes" id="UP000318199">
    <property type="component" value="Unassembled WGS sequence"/>
</dbReference>
<dbReference type="PANTHER" id="PTHR21240:SF28">
    <property type="entry name" value="ISO-OROTATE DECARBOXYLASE (EUROFUNG)"/>
    <property type="match status" value="1"/>
</dbReference>
<sequence>MLFHRCAVHGARCAAVPEDGAASGSRGQRFFTIDLHCHALSPEVEKLVATHPRRQAEPEMMVRTLGAESAAHNARVMLPAAGPKLTGLDARLADMDAMGVDVQVVSPSPNQYYYWADDALARDVVRVQNEHIAALCAKHPDRLQGLGTVALQQPQLAVEQLRHAVEVLGLRGVEISTTVEGRELADEAFEPFWAEAARLRCVVFLHPLGTWAFERLNRWYLTNVIGQPLETTVALSHIIFSGLLDRHPGLRLLAAHGGGYLPAYLGRFEHAWKVRPEAKSMLRPPRDYLRRIWFDTVVYEPMAIRRLIDEVGITQLVTGTDYPFDMGSYDIAGLLAQVPGLDDAGRTAILGGNARRLLDASQA</sequence>
<dbReference type="InterPro" id="IPR006680">
    <property type="entry name" value="Amidohydro-rel"/>
</dbReference>
<protein>
    <submittedName>
        <fullName evidence="3">Amidohydrolase</fullName>
    </submittedName>
</protein>
<organism evidence="3 4">
    <name type="scientific">Caenimonas sedimenti</name>
    <dbReference type="NCBI Taxonomy" id="2596921"/>
    <lineage>
        <taxon>Bacteria</taxon>
        <taxon>Pseudomonadati</taxon>
        <taxon>Pseudomonadota</taxon>
        <taxon>Betaproteobacteria</taxon>
        <taxon>Burkholderiales</taxon>
        <taxon>Comamonadaceae</taxon>
        <taxon>Caenimonas</taxon>
    </lineage>
</organism>
<dbReference type="SUPFAM" id="SSF51556">
    <property type="entry name" value="Metallo-dependent hydrolases"/>
    <property type="match status" value="1"/>
</dbReference>
<accession>A0A562ZWD4</accession>
<name>A0A562ZWD4_9BURK</name>
<dbReference type="AlphaFoldDB" id="A0A562ZWD4"/>
<evidence type="ECO:0000313" key="3">
    <source>
        <dbReference type="EMBL" id="TWO72929.1"/>
    </source>
</evidence>
<evidence type="ECO:0000256" key="1">
    <source>
        <dbReference type="ARBA" id="ARBA00023239"/>
    </source>
</evidence>
<dbReference type="EMBL" id="VOBQ01000002">
    <property type="protein sequence ID" value="TWO72929.1"/>
    <property type="molecule type" value="Genomic_DNA"/>
</dbReference>
<evidence type="ECO:0000259" key="2">
    <source>
        <dbReference type="Pfam" id="PF04909"/>
    </source>
</evidence>
<keyword evidence="1" id="KW-0456">Lyase</keyword>